<accession>A0AAJ8JQV1</accession>
<evidence type="ECO:0000256" key="4">
    <source>
        <dbReference type="ARBA" id="ARBA00015492"/>
    </source>
</evidence>
<dbReference type="Gene3D" id="3.90.870.10">
    <property type="entry name" value="DHBP synthase"/>
    <property type="match status" value="1"/>
</dbReference>
<reference evidence="15" key="3">
    <citation type="submission" date="2024-01" db="EMBL/GenBank/DDBJ databases">
        <authorList>
            <person name="Coelho M.A."/>
            <person name="David-Palma M."/>
            <person name="Shea T."/>
            <person name="Sun S."/>
            <person name="Cuomo C.A."/>
            <person name="Heitman J."/>
        </authorList>
    </citation>
    <scope>NUCLEOTIDE SEQUENCE</scope>
    <source>
        <strain evidence="15">CBS 7841</strain>
    </source>
</reference>
<dbReference type="GO" id="GO:0008033">
    <property type="term" value="P:tRNA processing"/>
    <property type="evidence" value="ECO:0007669"/>
    <property type="project" value="UniProtKB-KW"/>
</dbReference>
<feature type="compositionally biased region" description="Polar residues" evidence="13">
    <location>
        <begin position="285"/>
        <end position="298"/>
    </location>
</feature>
<reference evidence="15" key="1">
    <citation type="submission" date="2016-06" db="EMBL/GenBank/DDBJ databases">
        <authorList>
            <person name="Cuomo C."/>
            <person name="Litvintseva A."/>
            <person name="Heitman J."/>
            <person name="Chen Y."/>
            <person name="Sun S."/>
            <person name="Springer D."/>
            <person name="Dromer F."/>
            <person name="Young S."/>
            <person name="Zeng Q."/>
            <person name="Chapman S."/>
            <person name="Gujja S."/>
            <person name="Saif S."/>
            <person name="Birren B."/>
        </authorList>
    </citation>
    <scope>NUCLEOTIDE SEQUENCE</scope>
    <source>
        <strain evidence="15">CBS 7841</strain>
    </source>
</reference>
<sequence>MAGSFLRSISQLQTRFAKMSAQNTPILQCQDWASISIKPSGRLSHPLDSPTFSIPPTIQAHLERASECLHSGQTVVVPTETVYGLAASSLDPNACKKIYQIKKRPSDNPLIIHVSSLDMLRRILPSSYNFSPLYLALITSFWPGPLSLLFPSANPQPLPAPQTNAIRMPSHPLALALIALSDLPLSAPSANSSGRPSPTQAQHVYHDLNGAPGLSCILDGGKCGVGVESTVVDGLEWKKGGGGKVDILRPGGLGIEDIKRIVDAVDGKEGKTEILVHGKPWCETTQSSFPQDSTTGSAAQAERHKREKLDLPPSTPGMKYRHYSPKVPVYLLKPSNVFPPPSSLSLSTPTSPYAVLQLIAARIASDRPGHKQRLGILHFENSPLSRHLSSSCPNMEIIPISLGNTAISAAQRLFAGMLALETVHNPHDPSTRDAVDAIVIEGCTDQGLGLAVMERIEKAVGGGGVVGDVSEGEEQSCGNENRFWVDVDDV</sequence>
<organism evidence="15 16">
    <name type="scientific">Cryptococcus depauperatus CBS 7841</name>
    <dbReference type="NCBI Taxonomy" id="1295531"/>
    <lineage>
        <taxon>Eukaryota</taxon>
        <taxon>Fungi</taxon>
        <taxon>Dikarya</taxon>
        <taxon>Basidiomycota</taxon>
        <taxon>Agaricomycotina</taxon>
        <taxon>Tremellomycetes</taxon>
        <taxon>Tremellales</taxon>
        <taxon>Cryptococcaceae</taxon>
        <taxon>Cryptococcus</taxon>
    </lineage>
</organism>
<dbReference type="GO" id="GO:0005524">
    <property type="term" value="F:ATP binding"/>
    <property type="evidence" value="ECO:0007669"/>
    <property type="project" value="UniProtKB-KW"/>
</dbReference>
<dbReference type="KEGG" id="cdep:91086050"/>
<comment type="catalytic activity">
    <reaction evidence="12">
        <text>L-threonine + hydrogencarbonate + ATP = L-threonylcarbamoyladenylate + diphosphate + H2O</text>
        <dbReference type="Rhea" id="RHEA:36407"/>
        <dbReference type="ChEBI" id="CHEBI:15377"/>
        <dbReference type="ChEBI" id="CHEBI:17544"/>
        <dbReference type="ChEBI" id="CHEBI:30616"/>
        <dbReference type="ChEBI" id="CHEBI:33019"/>
        <dbReference type="ChEBI" id="CHEBI:57926"/>
        <dbReference type="ChEBI" id="CHEBI:73682"/>
        <dbReference type="EC" id="2.7.7.87"/>
    </reaction>
</comment>
<keyword evidence="8" id="KW-0548">Nucleotidyltransferase</keyword>
<dbReference type="GO" id="GO:0005737">
    <property type="term" value="C:cytoplasm"/>
    <property type="evidence" value="ECO:0007669"/>
    <property type="project" value="UniProtKB-SubCell"/>
</dbReference>
<dbReference type="PROSITE" id="PS51163">
    <property type="entry name" value="YRDC"/>
    <property type="match status" value="1"/>
</dbReference>
<name>A0AAJ8JQV1_9TREE</name>
<keyword evidence="16" id="KW-1185">Reference proteome</keyword>
<dbReference type="AlphaFoldDB" id="A0AAJ8JQV1"/>
<dbReference type="InterPro" id="IPR006070">
    <property type="entry name" value="Sua5-like_dom"/>
</dbReference>
<dbReference type="Proteomes" id="UP000094043">
    <property type="component" value="Chromosome 2"/>
</dbReference>
<evidence type="ECO:0000256" key="13">
    <source>
        <dbReference type="SAM" id="MobiDB-lite"/>
    </source>
</evidence>
<dbReference type="PANTHER" id="PTHR17490">
    <property type="entry name" value="SUA5"/>
    <property type="match status" value="1"/>
</dbReference>
<dbReference type="InterPro" id="IPR005145">
    <property type="entry name" value="Sua5_C"/>
</dbReference>
<feature type="compositionally biased region" description="Basic and acidic residues" evidence="13">
    <location>
        <begin position="301"/>
        <end position="310"/>
    </location>
</feature>
<dbReference type="GO" id="GO:0003725">
    <property type="term" value="F:double-stranded RNA binding"/>
    <property type="evidence" value="ECO:0007669"/>
    <property type="project" value="InterPro"/>
</dbReference>
<evidence type="ECO:0000256" key="5">
    <source>
        <dbReference type="ARBA" id="ARBA00022490"/>
    </source>
</evidence>
<dbReference type="Pfam" id="PF03481">
    <property type="entry name" value="Sua5_C"/>
    <property type="match status" value="1"/>
</dbReference>
<keyword evidence="6" id="KW-0808">Transferase</keyword>
<keyword evidence="5" id="KW-0963">Cytoplasm</keyword>
<evidence type="ECO:0000256" key="8">
    <source>
        <dbReference type="ARBA" id="ARBA00022695"/>
    </source>
</evidence>
<protein>
    <recommendedName>
        <fullName evidence="4">Threonylcarbamoyl-AMP synthase</fullName>
        <ecNumber evidence="3">2.7.7.87</ecNumber>
    </recommendedName>
    <alternativeName>
        <fullName evidence="11">L-threonylcarbamoyladenylate synthase</fullName>
    </alternativeName>
</protein>
<keyword evidence="10" id="KW-0067">ATP-binding</keyword>
<dbReference type="InterPro" id="IPR050156">
    <property type="entry name" value="TC-AMP_synthase_SUA5"/>
</dbReference>
<proteinExistence type="inferred from homology"/>
<dbReference type="GeneID" id="91086050"/>
<evidence type="ECO:0000313" key="16">
    <source>
        <dbReference type="Proteomes" id="UP000094043"/>
    </source>
</evidence>
<comment type="subcellular location">
    <subcellularLocation>
        <location evidence="1">Cytoplasm</location>
    </subcellularLocation>
</comment>
<keyword evidence="9" id="KW-0547">Nucleotide-binding</keyword>
<dbReference type="GO" id="GO:0006450">
    <property type="term" value="P:regulation of translational fidelity"/>
    <property type="evidence" value="ECO:0007669"/>
    <property type="project" value="TreeGrafter"/>
</dbReference>
<dbReference type="NCBIfam" id="TIGR00057">
    <property type="entry name" value="L-threonylcarbamoyladenylate synthase"/>
    <property type="match status" value="1"/>
</dbReference>
<dbReference type="PANTHER" id="PTHR17490:SF16">
    <property type="entry name" value="THREONYLCARBAMOYL-AMP SYNTHASE"/>
    <property type="match status" value="1"/>
</dbReference>
<dbReference type="InterPro" id="IPR017945">
    <property type="entry name" value="DHBP_synth_RibB-like_a/b_dom"/>
</dbReference>
<dbReference type="InterPro" id="IPR038385">
    <property type="entry name" value="Sua5/YwlC_C"/>
</dbReference>
<dbReference type="Gene3D" id="3.40.50.11030">
    <property type="entry name" value="Threonylcarbamoyl-AMP synthase, C-terminal domain"/>
    <property type="match status" value="1"/>
</dbReference>
<dbReference type="GO" id="GO:0000049">
    <property type="term" value="F:tRNA binding"/>
    <property type="evidence" value="ECO:0007669"/>
    <property type="project" value="TreeGrafter"/>
</dbReference>
<evidence type="ECO:0000256" key="10">
    <source>
        <dbReference type="ARBA" id="ARBA00022840"/>
    </source>
</evidence>
<dbReference type="EMBL" id="CP143785">
    <property type="protein sequence ID" value="WVN86667.1"/>
    <property type="molecule type" value="Genomic_DNA"/>
</dbReference>
<dbReference type="RefSeq" id="XP_066067367.1">
    <property type="nucleotide sequence ID" value="XM_066211270.1"/>
</dbReference>
<evidence type="ECO:0000256" key="11">
    <source>
        <dbReference type="ARBA" id="ARBA00029774"/>
    </source>
</evidence>
<dbReference type="Pfam" id="PF01300">
    <property type="entry name" value="Sua5_yciO_yrdC"/>
    <property type="match status" value="1"/>
</dbReference>
<evidence type="ECO:0000256" key="2">
    <source>
        <dbReference type="ARBA" id="ARBA00007663"/>
    </source>
</evidence>
<evidence type="ECO:0000256" key="7">
    <source>
        <dbReference type="ARBA" id="ARBA00022694"/>
    </source>
</evidence>
<keyword evidence="7" id="KW-0819">tRNA processing</keyword>
<comment type="similarity">
    <text evidence="2">Belongs to the SUA5 family.</text>
</comment>
<gene>
    <name evidence="15" type="ORF">L203_101838</name>
</gene>
<dbReference type="EC" id="2.7.7.87" evidence="3"/>
<feature type="region of interest" description="Disordered" evidence="13">
    <location>
        <begin position="285"/>
        <end position="318"/>
    </location>
</feature>
<evidence type="ECO:0000256" key="1">
    <source>
        <dbReference type="ARBA" id="ARBA00004496"/>
    </source>
</evidence>
<evidence type="ECO:0000259" key="14">
    <source>
        <dbReference type="PROSITE" id="PS51163"/>
    </source>
</evidence>
<evidence type="ECO:0000256" key="3">
    <source>
        <dbReference type="ARBA" id="ARBA00012584"/>
    </source>
</evidence>
<reference evidence="15" key="2">
    <citation type="journal article" date="2022" name="Elife">
        <title>Obligate sexual reproduction of a homothallic fungus closely related to the Cryptococcus pathogenic species complex.</title>
        <authorList>
            <person name="Passer A.R."/>
            <person name="Clancey S.A."/>
            <person name="Shea T."/>
            <person name="David-Palma M."/>
            <person name="Averette A.F."/>
            <person name="Boekhout T."/>
            <person name="Porcel B.M."/>
            <person name="Nowrousian M."/>
            <person name="Cuomo C.A."/>
            <person name="Sun S."/>
            <person name="Heitman J."/>
            <person name="Coelho M.A."/>
        </authorList>
    </citation>
    <scope>NUCLEOTIDE SEQUENCE</scope>
    <source>
        <strain evidence="15">CBS 7841</strain>
    </source>
</reference>
<evidence type="ECO:0000256" key="12">
    <source>
        <dbReference type="ARBA" id="ARBA00048366"/>
    </source>
</evidence>
<evidence type="ECO:0000256" key="9">
    <source>
        <dbReference type="ARBA" id="ARBA00022741"/>
    </source>
</evidence>
<dbReference type="GO" id="GO:0061710">
    <property type="term" value="F:L-threonylcarbamoyladenylate synthase"/>
    <property type="evidence" value="ECO:0007669"/>
    <property type="project" value="UniProtKB-EC"/>
</dbReference>
<dbReference type="SUPFAM" id="SSF55821">
    <property type="entry name" value="YrdC/RibB"/>
    <property type="match status" value="1"/>
</dbReference>
<evidence type="ECO:0000256" key="6">
    <source>
        <dbReference type="ARBA" id="ARBA00022679"/>
    </source>
</evidence>
<feature type="domain" description="YrdC-like" evidence="14">
    <location>
        <begin position="59"/>
        <end position="253"/>
    </location>
</feature>
<evidence type="ECO:0000313" key="15">
    <source>
        <dbReference type="EMBL" id="WVN86667.1"/>
    </source>
</evidence>
<dbReference type="FunFam" id="3.90.870.10:FF:000009">
    <property type="entry name" value="Threonylcarbamoyl-AMP synthase, putative"/>
    <property type="match status" value="1"/>
</dbReference>